<dbReference type="RefSeq" id="WP_057704577.1">
    <property type="nucleotide sequence ID" value="NZ_JYLN01000016.1"/>
</dbReference>
<name>A0A0R3A8X6_9PSED</name>
<accession>A0A0R3A8X6</accession>
<sequence length="181" mass="20435">MRSPKNQGDNAKVEAKLRKLLALAQRGEGGEKDNAQRMLEKLLARHGLTIGDLVDDRREIRWFPISTSYDRRLAAQIMSKICDSESPGLYISKGRLKKIGVEVTPSEAVEFELHYETLRKALTTHFDDAFSAFVQANHLFPATPSEDQLPSLNDRDMRVMSMASVIRPTAVNPRLEREEAV</sequence>
<dbReference type="OrthoDB" id="2061625at2"/>
<protein>
    <submittedName>
        <fullName evidence="1">Uncharacterized protein</fullName>
    </submittedName>
</protein>
<dbReference type="AlphaFoldDB" id="A0A0R3A8X6"/>
<dbReference type="PATRIC" id="fig|1615673.3.peg.753"/>
<evidence type="ECO:0000313" key="1">
    <source>
        <dbReference type="EMBL" id="KRP68668.1"/>
    </source>
</evidence>
<reference evidence="1 2" key="1">
    <citation type="submission" date="2015-02" db="EMBL/GenBank/DDBJ databases">
        <title>Two Pseudomonas sp. nov., isolated from raw milk.</title>
        <authorList>
            <person name="Wenning M."/>
            <person name="von Neubeck M."/>
            <person name="Huptas C."/>
            <person name="Scherer S."/>
        </authorList>
    </citation>
    <scope>NUCLEOTIDE SEQUENCE [LARGE SCALE GENOMIC DNA]</scope>
    <source>
        <strain evidence="1 2">DSM 29164</strain>
    </source>
</reference>
<comment type="caution">
    <text evidence="1">The sequence shown here is derived from an EMBL/GenBank/DDBJ whole genome shotgun (WGS) entry which is preliminary data.</text>
</comment>
<gene>
    <name evidence="1" type="ORF">TX23_25695</name>
</gene>
<proteinExistence type="predicted"/>
<organism evidence="1 2">
    <name type="scientific">Pseudomonas paralactis</name>
    <dbReference type="NCBI Taxonomy" id="1615673"/>
    <lineage>
        <taxon>Bacteria</taxon>
        <taxon>Pseudomonadati</taxon>
        <taxon>Pseudomonadota</taxon>
        <taxon>Gammaproteobacteria</taxon>
        <taxon>Pseudomonadales</taxon>
        <taxon>Pseudomonadaceae</taxon>
        <taxon>Pseudomonas</taxon>
    </lineage>
</organism>
<dbReference type="EMBL" id="JYLN01000016">
    <property type="protein sequence ID" value="KRP68668.1"/>
    <property type="molecule type" value="Genomic_DNA"/>
</dbReference>
<evidence type="ECO:0000313" key="2">
    <source>
        <dbReference type="Proteomes" id="UP000050852"/>
    </source>
</evidence>
<dbReference type="Proteomes" id="UP000050852">
    <property type="component" value="Unassembled WGS sequence"/>
</dbReference>